<dbReference type="Proteomes" id="UP000237104">
    <property type="component" value="Unassembled WGS sequence"/>
</dbReference>
<sequence length="167" mass="18490">MTTPPNSFCVLAAGEEHRPVLERLWTMFRHDMSAHTGALPDNEGRFRQERLDAALIEPGWGAYLFWLGSAPVGLAVVRGLDTNERIISSFFIVHGARRSGVGRAAVKHVTGLQPGPWSVAFQDSNKVAAQFWPTVAAEADDHWTLERREVPGYPALPADSWVRFGVQ</sequence>
<dbReference type="AlphaFoldDB" id="A0A2S3Z5V7"/>
<dbReference type="EMBL" id="PPXF01000065">
    <property type="protein sequence ID" value="POH59623.1"/>
    <property type="molecule type" value="Genomic_DNA"/>
</dbReference>
<dbReference type="Gene3D" id="3.40.630.30">
    <property type="match status" value="1"/>
</dbReference>
<evidence type="ECO:0000313" key="1">
    <source>
        <dbReference type="EMBL" id="POH59623.1"/>
    </source>
</evidence>
<protein>
    <submittedName>
        <fullName evidence="1">GNAT family N-acetyltransferase</fullName>
    </submittedName>
</protein>
<dbReference type="GO" id="GO:0016740">
    <property type="term" value="F:transferase activity"/>
    <property type="evidence" value="ECO:0007669"/>
    <property type="project" value="UniProtKB-KW"/>
</dbReference>
<name>A0A2S3Z5V7_9MICO</name>
<keyword evidence="1" id="KW-0808">Transferase</keyword>
<dbReference type="SUPFAM" id="SSF55729">
    <property type="entry name" value="Acyl-CoA N-acyltransferases (Nat)"/>
    <property type="match status" value="1"/>
</dbReference>
<dbReference type="InterPro" id="IPR016181">
    <property type="entry name" value="Acyl_CoA_acyltransferase"/>
</dbReference>
<organism evidence="1 2">
    <name type="scientific">Cryobacterium zongtaii</name>
    <dbReference type="NCBI Taxonomy" id="1259217"/>
    <lineage>
        <taxon>Bacteria</taxon>
        <taxon>Bacillati</taxon>
        <taxon>Actinomycetota</taxon>
        <taxon>Actinomycetes</taxon>
        <taxon>Micrococcales</taxon>
        <taxon>Microbacteriaceae</taxon>
        <taxon>Cryobacterium</taxon>
    </lineage>
</organism>
<evidence type="ECO:0000313" key="2">
    <source>
        <dbReference type="Proteomes" id="UP000237104"/>
    </source>
</evidence>
<reference evidence="1 2" key="1">
    <citation type="submission" date="2018-01" db="EMBL/GenBank/DDBJ databases">
        <title>Cryobacterium sp. nov., from glaciers in China.</title>
        <authorList>
            <person name="Liu Q."/>
            <person name="Xin Y.-H."/>
        </authorList>
    </citation>
    <scope>NUCLEOTIDE SEQUENCE [LARGE SCALE GENOMIC DNA]</scope>
    <source>
        <strain evidence="1 2">TMB1-8</strain>
    </source>
</reference>
<comment type="caution">
    <text evidence="1">The sequence shown here is derived from an EMBL/GenBank/DDBJ whole genome shotgun (WGS) entry which is preliminary data.</text>
</comment>
<dbReference type="OrthoDB" id="3627178at2"/>
<accession>A0A2S3Z5V7</accession>
<gene>
    <name evidence="1" type="ORF">C3B59_17155</name>
</gene>
<dbReference type="RefSeq" id="WP_103432409.1">
    <property type="nucleotide sequence ID" value="NZ_PPXF01000065.1"/>
</dbReference>
<proteinExistence type="predicted"/>